<organism evidence="1 2">
    <name type="scientific">Saccharothrix violaceirubra</name>
    <dbReference type="NCBI Taxonomy" id="413306"/>
    <lineage>
        <taxon>Bacteria</taxon>
        <taxon>Bacillati</taxon>
        <taxon>Actinomycetota</taxon>
        <taxon>Actinomycetes</taxon>
        <taxon>Pseudonocardiales</taxon>
        <taxon>Pseudonocardiaceae</taxon>
        <taxon>Saccharothrix</taxon>
    </lineage>
</organism>
<accession>A0A7W7T705</accession>
<evidence type="ECO:0000313" key="1">
    <source>
        <dbReference type="EMBL" id="MBB4967748.1"/>
    </source>
</evidence>
<dbReference type="AlphaFoldDB" id="A0A7W7T705"/>
<sequence length="137" mass="14824">MVTLSAVFDRESAVDPILVRTQDELGALIERVRTAATGLPCPPIVTIGEADDPWGSPILEAGIGEDRGFVRETWNPMRVTRGDLSATGVLVYDFQAHPADIPADQAVSLDVVREVLAAYLAHDTRIPADFPHLHIVS</sequence>
<dbReference type="RefSeq" id="WP_184672695.1">
    <property type="nucleotide sequence ID" value="NZ_BAABAI010000032.1"/>
</dbReference>
<reference evidence="1 2" key="1">
    <citation type="submission" date="2020-08" db="EMBL/GenBank/DDBJ databases">
        <title>Sequencing the genomes of 1000 actinobacteria strains.</title>
        <authorList>
            <person name="Klenk H.-P."/>
        </authorList>
    </citation>
    <scope>NUCLEOTIDE SEQUENCE [LARGE SCALE GENOMIC DNA]</scope>
    <source>
        <strain evidence="1 2">DSM 45084</strain>
    </source>
</reference>
<comment type="caution">
    <text evidence="1">The sequence shown here is derived from an EMBL/GenBank/DDBJ whole genome shotgun (WGS) entry which is preliminary data.</text>
</comment>
<dbReference type="EMBL" id="JACHJS010000001">
    <property type="protein sequence ID" value="MBB4967748.1"/>
    <property type="molecule type" value="Genomic_DNA"/>
</dbReference>
<dbReference type="Proteomes" id="UP000542674">
    <property type="component" value="Unassembled WGS sequence"/>
</dbReference>
<keyword evidence="2" id="KW-1185">Reference proteome</keyword>
<dbReference type="Pfam" id="PF14430">
    <property type="entry name" value="Imm1"/>
    <property type="match status" value="1"/>
</dbReference>
<dbReference type="InterPro" id="IPR025680">
    <property type="entry name" value="DddI"/>
</dbReference>
<gene>
    <name evidence="1" type="ORF">F4559_005107</name>
</gene>
<evidence type="ECO:0000313" key="2">
    <source>
        <dbReference type="Proteomes" id="UP000542674"/>
    </source>
</evidence>
<protein>
    <submittedName>
        <fullName evidence="1">Uncharacterized protein</fullName>
    </submittedName>
</protein>
<proteinExistence type="predicted"/>
<name>A0A7W7T705_9PSEU</name>